<feature type="chain" id="PRO_5002243232" description="Carboxylesterase type B domain-containing protein" evidence="1">
    <location>
        <begin position="28"/>
        <end position="535"/>
    </location>
</feature>
<proteinExistence type="predicted"/>
<dbReference type="InterPro" id="IPR050309">
    <property type="entry name" value="Type-B_Carboxylest/Lipase"/>
</dbReference>
<sequence>MTFFNAYLHLYVLFVLGTLTSSGPTSSDYIDLGYAKHSVTTTNATARGHKINIYKNIRFAQPPTGDLRFKWPQQPVHHDGIQNGTLAHGSTCISSAPAYVPFPPFNGTHFGSEDCLFLDVYVPQSVKAADKVPVLHWLYGSAYAFGGKDYFSNPMGLFDELLSNERPFVFVTSNYRMGLYGFASSPYEEGMDPNIGLADGRMALEWTQKHIDKFGGNPKDVTAVGQSAGSGIAEMIIAESKYRQVPFQRAFLSSSALPLKRNVTARREEVYQTMLELSNCTSLACLKRLSEAELSDVNNIMVTKMPNYAGGGCYGPGMGFAPFVDKKTVHDLTTVTLSDQHGGDGLKGLIMSNMQNEASTLSSDSNMPEAFPSLVRRILPSASNVTIATIHSFYRYPPSLPEKLAWDWTGDAVFFCHALAMIGKYGGRARKYVMSIPPAVHGQDLSYSFYPNFPLGFDVDEGTARGLQQLLGDFMYGRPLEFNGIGGERLQWHSFGNDAAILNITANRFEMDTTVEDVERCRKVNAIMMDEKNGI</sequence>
<dbReference type="AlphaFoldDB" id="A0A0D2HET3"/>
<protein>
    <recommendedName>
        <fullName evidence="2">Carboxylesterase type B domain-containing protein</fullName>
    </recommendedName>
</protein>
<dbReference type="InterPro" id="IPR029058">
    <property type="entry name" value="AB_hydrolase_fold"/>
</dbReference>
<dbReference type="Gene3D" id="3.40.50.1820">
    <property type="entry name" value="alpha/beta hydrolase"/>
    <property type="match status" value="1"/>
</dbReference>
<dbReference type="InterPro" id="IPR002018">
    <property type="entry name" value="CarbesteraseB"/>
</dbReference>
<dbReference type="SUPFAM" id="SSF53474">
    <property type="entry name" value="alpha/beta-Hydrolases"/>
    <property type="match status" value="1"/>
</dbReference>
<reference evidence="3 4" key="1">
    <citation type="submission" date="2015-01" db="EMBL/GenBank/DDBJ databases">
        <title>The Genome Sequence of Rhinocladiella mackenzie CBS 650.93.</title>
        <authorList>
            <consortium name="The Broad Institute Genomics Platform"/>
            <person name="Cuomo C."/>
            <person name="de Hoog S."/>
            <person name="Gorbushina A."/>
            <person name="Stielow B."/>
            <person name="Teixiera M."/>
            <person name="Abouelleil A."/>
            <person name="Chapman S.B."/>
            <person name="Priest M."/>
            <person name="Young S.K."/>
            <person name="Wortman J."/>
            <person name="Nusbaum C."/>
            <person name="Birren B."/>
        </authorList>
    </citation>
    <scope>NUCLEOTIDE SEQUENCE [LARGE SCALE GENOMIC DNA]</scope>
    <source>
        <strain evidence="3 4">CBS 650.93</strain>
    </source>
</reference>
<dbReference type="EMBL" id="KN847475">
    <property type="protein sequence ID" value="KIX09168.1"/>
    <property type="molecule type" value="Genomic_DNA"/>
</dbReference>
<dbReference type="RefSeq" id="XP_013276304.1">
    <property type="nucleotide sequence ID" value="XM_013420850.1"/>
</dbReference>
<evidence type="ECO:0000313" key="4">
    <source>
        <dbReference type="Proteomes" id="UP000053617"/>
    </source>
</evidence>
<name>A0A0D2HET3_9EURO</name>
<dbReference type="Pfam" id="PF00135">
    <property type="entry name" value="COesterase"/>
    <property type="match status" value="1"/>
</dbReference>
<dbReference type="PANTHER" id="PTHR11559">
    <property type="entry name" value="CARBOXYLESTERASE"/>
    <property type="match status" value="1"/>
</dbReference>
<organism evidence="3 4">
    <name type="scientific">Rhinocladiella mackenziei CBS 650.93</name>
    <dbReference type="NCBI Taxonomy" id="1442369"/>
    <lineage>
        <taxon>Eukaryota</taxon>
        <taxon>Fungi</taxon>
        <taxon>Dikarya</taxon>
        <taxon>Ascomycota</taxon>
        <taxon>Pezizomycotina</taxon>
        <taxon>Eurotiomycetes</taxon>
        <taxon>Chaetothyriomycetidae</taxon>
        <taxon>Chaetothyriales</taxon>
        <taxon>Herpotrichiellaceae</taxon>
        <taxon>Rhinocladiella</taxon>
    </lineage>
</organism>
<gene>
    <name evidence="3" type="ORF">Z518_00247</name>
</gene>
<evidence type="ECO:0000313" key="3">
    <source>
        <dbReference type="EMBL" id="KIX09168.1"/>
    </source>
</evidence>
<evidence type="ECO:0000259" key="2">
    <source>
        <dbReference type="Pfam" id="PF00135"/>
    </source>
</evidence>
<feature type="signal peptide" evidence="1">
    <location>
        <begin position="1"/>
        <end position="27"/>
    </location>
</feature>
<dbReference type="HOGENOM" id="CLU_006586_10_5_1"/>
<dbReference type="PROSITE" id="PS00941">
    <property type="entry name" value="CARBOXYLESTERASE_B_2"/>
    <property type="match status" value="1"/>
</dbReference>
<keyword evidence="4" id="KW-1185">Reference proteome</keyword>
<dbReference type="GeneID" id="25288318"/>
<dbReference type="STRING" id="1442369.A0A0D2HET3"/>
<dbReference type="Proteomes" id="UP000053617">
    <property type="component" value="Unassembled WGS sequence"/>
</dbReference>
<dbReference type="InterPro" id="IPR019819">
    <property type="entry name" value="Carboxylesterase_B_CS"/>
</dbReference>
<dbReference type="VEuPathDB" id="FungiDB:Z518_00247"/>
<feature type="domain" description="Carboxylesterase type B" evidence="2">
    <location>
        <begin position="45"/>
        <end position="359"/>
    </location>
</feature>
<evidence type="ECO:0000256" key="1">
    <source>
        <dbReference type="SAM" id="SignalP"/>
    </source>
</evidence>
<dbReference type="ESTHER" id="9euro-a0a0d2het3">
    <property type="family name" value="Fungal_carboxylesterase_lipase"/>
</dbReference>
<keyword evidence="1" id="KW-0732">Signal</keyword>
<dbReference type="OrthoDB" id="408631at2759"/>
<accession>A0A0D2HET3</accession>